<evidence type="ECO:0000259" key="4">
    <source>
        <dbReference type="Pfam" id="PF13378"/>
    </source>
</evidence>
<dbReference type="InterPro" id="IPR036849">
    <property type="entry name" value="Enolase-like_C_sf"/>
</dbReference>
<dbReference type="Proteomes" id="UP000243937">
    <property type="component" value="Chromosome"/>
</dbReference>
<evidence type="ECO:0008006" key="8">
    <source>
        <dbReference type="Google" id="ProtNLM"/>
    </source>
</evidence>
<evidence type="ECO:0000256" key="2">
    <source>
        <dbReference type="ARBA" id="ARBA00022842"/>
    </source>
</evidence>
<dbReference type="SUPFAM" id="SSF54826">
    <property type="entry name" value="Enolase N-terminal domain-like"/>
    <property type="match status" value="1"/>
</dbReference>
<evidence type="ECO:0000259" key="5">
    <source>
        <dbReference type="Pfam" id="PF21508"/>
    </source>
</evidence>
<dbReference type="Pfam" id="PF13378">
    <property type="entry name" value="MR_MLE_C"/>
    <property type="match status" value="1"/>
</dbReference>
<feature type="domain" description="OSBS enolase-like N-terminal" evidence="5">
    <location>
        <begin position="3"/>
        <end position="92"/>
    </location>
</feature>
<dbReference type="AlphaFoldDB" id="A0A1Y0D4H1"/>
<organism evidence="6 7">
    <name type="scientific">Oceanisphaera profunda</name>
    <dbReference type="NCBI Taxonomy" id="1416627"/>
    <lineage>
        <taxon>Bacteria</taxon>
        <taxon>Pseudomonadati</taxon>
        <taxon>Pseudomonadota</taxon>
        <taxon>Gammaproteobacteria</taxon>
        <taxon>Aeromonadales</taxon>
        <taxon>Aeromonadaceae</taxon>
        <taxon>Oceanisphaera</taxon>
    </lineage>
</organism>
<dbReference type="KEGG" id="opf:CBP31_06990"/>
<dbReference type="Pfam" id="PF21508">
    <property type="entry name" value="MenC_N"/>
    <property type="match status" value="1"/>
</dbReference>
<evidence type="ECO:0000256" key="3">
    <source>
        <dbReference type="ARBA" id="ARBA00023239"/>
    </source>
</evidence>
<keyword evidence="1" id="KW-0479">Metal-binding</keyword>
<dbReference type="GO" id="GO:0046872">
    <property type="term" value="F:metal ion binding"/>
    <property type="evidence" value="ECO:0007669"/>
    <property type="project" value="UniProtKB-KW"/>
</dbReference>
<dbReference type="SUPFAM" id="SSF51604">
    <property type="entry name" value="Enolase C-terminal domain-like"/>
    <property type="match status" value="1"/>
</dbReference>
<feature type="domain" description="Enolase C-terminal" evidence="4">
    <location>
        <begin position="138"/>
        <end position="282"/>
    </location>
</feature>
<dbReference type="InterPro" id="IPR041338">
    <property type="entry name" value="OSBS_N"/>
</dbReference>
<keyword evidence="2" id="KW-0460">Magnesium</keyword>
<dbReference type="OrthoDB" id="3725747at2"/>
<evidence type="ECO:0000313" key="6">
    <source>
        <dbReference type="EMBL" id="ART82399.1"/>
    </source>
</evidence>
<protein>
    <recommendedName>
        <fullName evidence="8">O-succinylbenzoate synthase</fullName>
    </recommendedName>
</protein>
<gene>
    <name evidence="6" type="ORF">CBP31_06990</name>
</gene>
<dbReference type="GO" id="GO:0016829">
    <property type="term" value="F:lyase activity"/>
    <property type="evidence" value="ECO:0007669"/>
    <property type="project" value="UniProtKB-KW"/>
</dbReference>
<evidence type="ECO:0000313" key="7">
    <source>
        <dbReference type="Proteomes" id="UP000243937"/>
    </source>
</evidence>
<dbReference type="Gene3D" id="3.30.390.10">
    <property type="entry name" value="Enolase-like, N-terminal domain"/>
    <property type="match status" value="1"/>
</dbReference>
<evidence type="ECO:0000256" key="1">
    <source>
        <dbReference type="ARBA" id="ARBA00022723"/>
    </source>
</evidence>
<sequence>MHINLYRYRLPLTMPLTINGATIAQREGFYVEIAGHWGEISPLPNHLSNGQADSDVSLEQDLQAAVDRLRHGLAHEARLPAVQFGLDCALAKVSSAPLTVEQAPISVPLLEGPRDPLVRAWRCRRVHPKRAWLTLTGDVQYDAGLVRELCLLAPTVRLVLDAAGRLDKEQIAGLWQRIDGSRIDWLLDPAADLPTAKALAEQYSMPVALDLARYSDFTSATAPNLANAELAFAQAMIIRPAQLGGLAHNQQLAAQARDLGLEVMLGDSLQSGLGQHQLAHLSHHWLPGAALALGRCRYLLDSGINKQGQPAIAGLTPL</sequence>
<accession>A0A1Y0D4H1</accession>
<reference evidence="6 7" key="1">
    <citation type="journal article" date="2014" name="Int. J. Syst. Evol. Microbiol.">
        <title>Oceanisphaera profunda sp. nov., a marine bacterium isolated from deep-sea sediment, and emended description of the genus Oceanisphaera.</title>
        <authorList>
            <person name="Xu Z."/>
            <person name="Zhang X.Y."/>
            <person name="Su H.N."/>
            <person name="Yu Z.C."/>
            <person name="Liu C."/>
            <person name="Li H."/>
            <person name="Chen X.L."/>
            <person name="Song X.Y."/>
            <person name="Xie B.B."/>
            <person name="Qin Q.L."/>
            <person name="Zhou B.C."/>
            <person name="Shi M."/>
            <person name="Huang Y."/>
            <person name="Zhang Y.Z."/>
        </authorList>
    </citation>
    <scope>NUCLEOTIDE SEQUENCE [LARGE SCALE GENOMIC DNA]</scope>
    <source>
        <strain evidence="6 7">SM1222</strain>
    </source>
</reference>
<keyword evidence="3" id="KW-0456">Lyase</keyword>
<proteinExistence type="predicted"/>
<dbReference type="PANTHER" id="PTHR48073:SF2">
    <property type="entry name" value="O-SUCCINYLBENZOATE SYNTHASE"/>
    <property type="match status" value="1"/>
</dbReference>
<dbReference type="InterPro" id="IPR029065">
    <property type="entry name" value="Enolase_C-like"/>
</dbReference>
<dbReference type="EMBL" id="CP021377">
    <property type="protein sequence ID" value="ART82399.1"/>
    <property type="molecule type" value="Genomic_DNA"/>
</dbReference>
<dbReference type="Gene3D" id="3.20.20.120">
    <property type="entry name" value="Enolase-like C-terminal domain"/>
    <property type="match status" value="1"/>
</dbReference>
<keyword evidence="7" id="KW-1185">Reference proteome</keyword>
<dbReference type="PANTHER" id="PTHR48073">
    <property type="entry name" value="O-SUCCINYLBENZOATE SYNTHASE-RELATED"/>
    <property type="match status" value="1"/>
</dbReference>
<dbReference type="InterPro" id="IPR029017">
    <property type="entry name" value="Enolase-like_N"/>
</dbReference>
<dbReference type="RefSeq" id="WP_087035793.1">
    <property type="nucleotide sequence ID" value="NZ_CP021377.1"/>
</dbReference>
<name>A0A1Y0D4H1_9GAMM</name>